<accession>A0ACC3A9U3</accession>
<name>A0ACC3A9U3_9EURO</name>
<sequence>MYYFFDKRRGHSNNVMDAVRAMLAQLINQHKNVDDFRNLAIRIQGKSKDAQSQATSREIEDMLEELFRYLGPTFAVVDGVDECADYDNNFGRLSMIVSNDSNRLLLTGRPSVNLSSNIKWAAQVLHLGSENEADIKDFLLRELKKLMEAGLLHMDSTLDHMATLVSARANGMFLWVRLLIEYLNLPIWTIRERQDALFNLYRLEGLDALYTAILTSLHTLFPRKSHATLTRLFHLVVGARRPLTSRELSIAISVPLDRPHSPLDEIPNFTSSIGRLSGSLVEVTIQGTVQFVHLSLREFLTGALNSPDCDGVPGHIIASYCKEPDLTIASVCLSYLRHTLPARPLEGSSQITPAAFTVNNRHPFLSYSSIFWSDHLVVSLTMIKPRLAPFDKSVWELVSDLLLRFLDDKNRVTAWVEAAWLFATPHIKPWPVKTQLNLDPRLSAIPSLVAGVEKLYRLSEELLDLDQSWSHILMLEPNEIWEPSISTFKKSEFWVTTDQAKLVRLAPLVDNSSPSITVYSQIADSGTELGVIRLFPPW</sequence>
<gene>
    <name evidence="1" type="ORF">H2198_004093</name>
</gene>
<evidence type="ECO:0000313" key="2">
    <source>
        <dbReference type="Proteomes" id="UP001172386"/>
    </source>
</evidence>
<proteinExistence type="predicted"/>
<reference evidence="1" key="1">
    <citation type="submission" date="2022-10" db="EMBL/GenBank/DDBJ databases">
        <title>Culturing micro-colonial fungi from biological soil crusts in the Mojave desert and describing Neophaeococcomyces mojavensis, and introducing the new genera and species Taxawa tesnikishii.</title>
        <authorList>
            <person name="Kurbessoian T."/>
            <person name="Stajich J.E."/>
        </authorList>
    </citation>
    <scope>NUCLEOTIDE SEQUENCE</scope>
    <source>
        <strain evidence="1">JES_112</strain>
    </source>
</reference>
<dbReference type="Proteomes" id="UP001172386">
    <property type="component" value="Unassembled WGS sequence"/>
</dbReference>
<keyword evidence="2" id="KW-1185">Reference proteome</keyword>
<dbReference type="EMBL" id="JAPDRQ010000059">
    <property type="protein sequence ID" value="KAJ9657786.1"/>
    <property type="molecule type" value="Genomic_DNA"/>
</dbReference>
<protein>
    <submittedName>
        <fullName evidence="1">Uncharacterized protein</fullName>
    </submittedName>
</protein>
<evidence type="ECO:0000313" key="1">
    <source>
        <dbReference type="EMBL" id="KAJ9657786.1"/>
    </source>
</evidence>
<comment type="caution">
    <text evidence="1">The sequence shown here is derived from an EMBL/GenBank/DDBJ whole genome shotgun (WGS) entry which is preliminary data.</text>
</comment>
<organism evidence="1 2">
    <name type="scientific">Neophaeococcomyces mojaviensis</name>
    <dbReference type="NCBI Taxonomy" id="3383035"/>
    <lineage>
        <taxon>Eukaryota</taxon>
        <taxon>Fungi</taxon>
        <taxon>Dikarya</taxon>
        <taxon>Ascomycota</taxon>
        <taxon>Pezizomycotina</taxon>
        <taxon>Eurotiomycetes</taxon>
        <taxon>Chaetothyriomycetidae</taxon>
        <taxon>Chaetothyriales</taxon>
        <taxon>Chaetothyriales incertae sedis</taxon>
        <taxon>Neophaeococcomyces</taxon>
    </lineage>
</organism>